<evidence type="ECO:0000259" key="4">
    <source>
        <dbReference type="Pfam" id="PF01370"/>
    </source>
</evidence>
<comment type="similarity">
    <text evidence="1">Belongs to the NAD(P)-dependent epimerase/dehydratase family.</text>
</comment>
<dbReference type="Proteomes" id="UP000553963">
    <property type="component" value="Unassembled WGS sequence"/>
</dbReference>
<name>A0A840ASR2_9HYPH</name>
<evidence type="ECO:0000313" key="5">
    <source>
        <dbReference type="EMBL" id="MBB3932293.1"/>
    </source>
</evidence>
<dbReference type="SUPFAM" id="SSF51735">
    <property type="entry name" value="NAD(P)-binding Rossmann-fold domains"/>
    <property type="match status" value="1"/>
</dbReference>
<dbReference type="InterPro" id="IPR001509">
    <property type="entry name" value="Epimerase_deHydtase"/>
</dbReference>
<protein>
    <submittedName>
        <fullName evidence="5">Nucleoside-diphosphate-sugar epimerase</fullName>
    </submittedName>
</protein>
<dbReference type="PANTHER" id="PTHR43103">
    <property type="entry name" value="NUCLEOSIDE-DIPHOSPHATE-SUGAR EPIMERASE"/>
    <property type="match status" value="1"/>
</dbReference>
<comment type="caution">
    <text evidence="5">The sequence shown here is derived from an EMBL/GenBank/DDBJ whole genome shotgun (WGS) entry which is preliminary data.</text>
</comment>
<accession>A0A840ASR2</accession>
<feature type="domain" description="NAD-dependent epimerase/dehydratase" evidence="4">
    <location>
        <begin position="3"/>
        <end position="212"/>
    </location>
</feature>
<dbReference type="Gene3D" id="3.40.50.720">
    <property type="entry name" value="NAD(P)-binding Rossmann-like Domain"/>
    <property type="match status" value="1"/>
</dbReference>
<evidence type="ECO:0000256" key="2">
    <source>
        <dbReference type="ARBA" id="ARBA00023002"/>
    </source>
</evidence>
<dbReference type="EMBL" id="JACIDS010000004">
    <property type="protein sequence ID" value="MBB3932293.1"/>
    <property type="molecule type" value="Genomic_DNA"/>
</dbReference>
<dbReference type="PANTHER" id="PTHR43103:SF5">
    <property type="entry name" value="4-EPIMERASE, PUTATIVE (AFU_ORTHOLOGUE AFUA_7G00360)-RELATED"/>
    <property type="match status" value="1"/>
</dbReference>
<evidence type="ECO:0000313" key="6">
    <source>
        <dbReference type="Proteomes" id="UP000553963"/>
    </source>
</evidence>
<keyword evidence="3" id="KW-0520">NAD</keyword>
<dbReference type="GO" id="GO:0016491">
    <property type="term" value="F:oxidoreductase activity"/>
    <property type="evidence" value="ECO:0007669"/>
    <property type="project" value="UniProtKB-KW"/>
</dbReference>
<proteinExistence type="inferred from homology"/>
<sequence length="277" mass="29634">MIVAVTGSSGLLGRSIVDALMAAGHSVRGIDSVPATTKLTQHLTVDLTDFGEAVLALRGADVVVHAAAIPRPTGRTATAVFSTNMSIMFGVVEAAVVLGIRRLVYASSFSVLGFPFFEKPVELQYLPIDEAHPNAPQDAYALSKTLGEEVVEAAVRRGALDAVSLRMPWIQGPATFFEQVGPRRASAESGRDLWSYIDARDAAAAFLAAVEGSTRGHIRLFLSAADTYSETPTAELIHAAFRDIALKRSFAGHEAVIDTQAARQALGFVPQHSWREY</sequence>
<reference evidence="5 6" key="1">
    <citation type="submission" date="2020-08" db="EMBL/GenBank/DDBJ databases">
        <title>Genomic Encyclopedia of Type Strains, Phase IV (KMG-IV): sequencing the most valuable type-strain genomes for metagenomic binning, comparative biology and taxonomic classification.</title>
        <authorList>
            <person name="Goeker M."/>
        </authorList>
    </citation>
    <scope>NUCLEOTIDE SEQUENCE [LARGE SCALE GENOMIC DNA]</scope>
    <source>
        <strain evidence="5 6">DSM 25966</strain>
    </source>
</reference>
<organism evidence="5 6">
    <name type="scientific">Kaistia hirudinis</name>
    <dbReference type="NCBI Taxonomy" id="1293440"/>
    <lineage>
        <taxon>Bacteria</taxon>
        <taxon>Pseudomonadati</taxon>
        <taxon>Pseudomonadota</taxon>
        <taxon>Alphaproteobacteria</taxon>
        <taxon>Hyphomicrobiales</taxon>
        <taxon>Kaistiaceae</taxon>
        <taxon>Kaistia</taxon>
    </lineage>
</organism>
<keyword evidence="2" id="KW-0560">Oxidoreductase</keyword>
<keyword evidence="6" id="KW-1185">Reference proteome</keyword>
<gene>
    <name evidence="5" type="ORF">GGR25_003351</name>
</gene>
<evidence type="ECO:0000256" key="1">
    <source>
        <dbReference type="ARBA" id="ARBA00007637"/>
    </source>
</evidence>
<dbReference type="InterPro" id="IPR036291">
    <property type="entry name" value="NAD(P)-bd_dom_sf"/>
</dbReference>
<evidence type="ECO:0000256" key="3">
    <source>
        <dbReference type="ARBA" id="ARBA00023027"/>
    </source>
</evidence>
<dbReference type="RefSeq" id="WP_183399941.1">
    <property type="nucleotide sequence ID" value="NZ_JACIDS010000004.1"/>
</dbReference>
<dbReference type="Pfam" id="PF01370">
    <property type="entry name" value="Epimerase"/>
    <property type="match status" value="1"/>
</dbReference>
<dbReference type="AlphaFoldDB" id="A0A840ASR2"/>